<feature type="domain" description="PAC" evidence="9">
    <location>
        <begin position="222"/>
        <end position="276"/>
    </location>
</feature>
<dbReference type="EMBL" id="BAABDI010000053">
    <property type="protein sequence ID" value="GAA3992978.1"/>
    <property type="molecule type" value="Genomic_DNA"/>
</dbReference>
<protein>
    <recommendedName>
        <fullName evidence="2">histidine kinase</fullName>
        <ecNumber evidence="2">2.7.13.3</ecNumber>
    </recommendedName>
</protein>
<evidence type="ECO:0000313" key="11">
    <source>
        <dbReference type="Proteomes" id="UP001501556"/>
    </source>
</evidence>
<comment type="catalytic activity">
    <reaction evidence="1">
        <text>ATP + protein L-histidine = ADP + protein N-phospho-L-histidine.</text>
        <dbReference type="EC" id="2.7.13.3"/>
    </reaction>
</comment>
<evidence type="ECO:0000256" key="6">
    <source>
        <dbReference type="SAM" id="Coils"/>
    </source>
</evidence>
<evidence type="ECO:0000256" key="1">
    <source>
        <dbReference type="ARBA" id="ARBA00000085"/>
    </source>
</evidence>
<feature type="coiled-coil region" evidence="6">
    <location>
        <begin position="292"/>
        <end position="342"/>
    </location>
</feature>
<evidence type="ECO:0000259" key="9">
    <source>
        <dbReference type="PROSITE" id="PS50113"/>
    </source>
</evidence>
<dbReference type="Pfam" id="PF08448">
    <property type="entry name" value="PAS_4"/>
    <property type="match status" value="4"/>
</dbReference>
<evidence type="ECO:0000256" key="4">
    <source>
        <dbReference type="ARBA" id="ARBA00022679"/>
    </source>
</evidence>
<dbReference type="PANTHER" id="PTHR43304:SF1">
    <property type="entry name" value="PAC DOMAIN-CONTAINING PROTEIN"/>
    <property type="match status" value="1"/>
</dbReference>
<dbReference type="InterPro" id="IPR005467">
    <property type="entry name" value="His_kinase_dom"/>
</dbReference>
<feature type="domain" description="Histidine kinase" evidence="7">
    <location>
        <begin position="644"/>
        <end position="858"/>
    </location>
</feature>
<sequence>MPPNPALVPPDSPPPTPAGLETAYRVLEHIPAAICLLRGPEHRYEYLNAAYQAFFPNHQFLGRTVAEVLPEVVAAGFMALLDGVYRTGITHFGHETPLTLAAHDGHPARDVYFTFTYQACREAGVIVGISVFAYEVTAQVRQREAEQQQQRELFEQAPVAIAVFRGPRYVVEWANLTMCALWGRTPAQALGTPVFELLPEAAGQGFEELLDGVLATGTPYVAHERPSLIDRQGRRDTVYWNFMYQPLREADGRITGITVVATDVSEQVQARRQVLALNEQLATTNATLLATNAELGLQNAELRRTHQQLQRLNHTLDARVAERTAAARLARAEAERQRARLKDLFMSAPAAICMLAGPELVYELVNPVYAQWLPGRELLGRTVLAALPEVAHLPAYEALRRVYDTGITYTSPAQLVPLAHPTSGELEDRYFNLIFQARYDEHDHIDGVLVFGFEVTEQVAARDACETVATRLQLITDALPVLIGYVDREQRYQFNNHAYEAWFGQKPKDLLGRTVREVVGEAAYQATQGYMARALAGEQLDFEARMPYRKDFVRHIHSSFVPDVREGVVMGYYSLVTDVSEEVRARKQVQRLSQQSAALNDKLFAANEALADANEELGVSIEELGKTNEQLTRTNVDLDTFVYTASHDLKGPITNLDGLVHALWEELPPASQVGPVAHILNLMQSSVDRFQHTLVQLSAIGQLQQERGQPLAPTRLADVIRDVRLDLAPLILAARAQLVVDIAGFPSFPFSEKNLRSVVYNLLSNALKYRHPDREAQVRLSCRLEAPYWVLAVADNGLGLALTPDRPLFGLFQRYHTHVEGSGVGLYMVKKMLENAGGHIEVQSELGVGSTFTAYFRY</sequence>
<evidence type="ECO:0000313" key="10">
    <source>
        <dbReference type="EMBL" id="GAA3992978.1"/>
    </source>
</evidence>
<dbReference type="PANTHER" id="PTHR43304">
    <property type="entry name" value="PHYTOCHROME-LIKE PROTEIN CPH1"/>
    <property type="match status" value="1"/>
</dbReference>
<feature type="domain" description="PAS" evidence="8">
    <location>
        <begin position="468"/>
        <end position="538"/>
    </location>
</feature>
<dbReference type="PRINTS" id="PR00344">
    <property type="entry name" value="BCTRLSENSOR"/>
</dbReference>
<comment type="caution">
    <text evidence="10">The sequence shown here is derived from an EMBL/GenBank/DDBJ whole genome shotgun (WGS) entry which is preliminary data.</text>
</comment>
<dbReference type="InterPro" id="IPR035965">
    <property type="entry name" value="PAS-like_dom_sf"/>
</dbReference>
<dbReference type="InterPro" id="IPR004358">
    <property type="entry name" value="Sig_transdc_His_kin-like_C"/>
</dbReference>
<evidence type="ECO:0000259" key="8">
    <source>
        <dbReference type="PROSITE" id="PS50112"/>
    </source>
</evidence>
<dbReference type="SMART" id="SM00388">
    <property type="entry name" value="HisKA"/>
    <property type="match status" value="1"/>
</dbReference>
<proteinExistence type="predicted"/>
<dbReference type="InterPro" id="IPR000700">
    <property type="entry name" value="PAS-assoc_C"/>
</dbReference>
<dbReference type="InterPro" id="IPR003661">
    <property type="entry name" value="HisK_dim/P_dom"/>
</dbReference>
<keyword evidence="3" id="KW-0597">Phosphoprotein</keyword>
<dbReference type="PROSITE" id="PS50109">
    <property type="entry name" value="HIS_KIN"/>
    <property type="match status" value="1"/>
</dbReference>
<evidence type="ECO:0000256" key="3">
    <source>
        <dbReference type="ARBA" id="ARBA00022553"/>
    </source>
</evidence>
<dbReference type="NCBIfam" id="TIGR00229">
    <property type="entry name" value="sensory_box"/>
    <property type="match status" value="2"/>
</dbReference>
<dbReference type="Gene3D" id="1.10.287.130">
    <property type="match status" value="1"/>
</dbReference>
<dbReference type="SUPFAM" id="SSF55785">
    <property type="entry name" value="PYP-like sensor domain (PAS domain)"/>
    <property type="match status" value="4"/>
</dbReference>
<dbReference type="InterPro" id="IPR036097">
    <property type="entry name" value="HisK_dim/P_sf"/>
</dbReference>
<evidence type="ECO:0000259" key="7">
    <source>
        <dbReference type="PROSITE" id="PS50109"/>
    </source>
</evidence>
<dbReference type="CDD" id="cd00130">
    <property type="entry name" value="PAS"/>
    <property type="match status" value="1"/>
</dbReference>
<gene>
    <name evidence="10" type="ORF">GCM10022407_41640</name>
</gene>
<dbReference type="SUPFAM" id="SSF47384">
    <property type="entry name" value="Homodimeric domain of signal transducing histidine kinase"/>
    <property type="match status" value="1"/>
</dbReference>
<dbReference type="Gene3D" id="3.30.565.10">
    <property type="entry name" value="Histidine kinase-like ATPase, C-terminal domain"/>
    <property type="match status" value="1"/>
</dbReference>
<organism evidence="10 11">
    <name type="scientific">Hymenobacter antarcticus</name>
    <dbReference type="NCBI Taxonomy" id="486270"/>
    <lineage>
        <taxon>Bacteria</taxon>
        <taxon>Pseudomonadati</taxon>
        <taxon>Bacteroidota</taxon>
        <taxon>Cytophagia</taxon>
        <taxon>Cytophagales</taxon>
        <taxon>Hymenobacteraceae</taxon>
        <taxon>Hymenobacter</taxon>
    </lineage>
</organism>
<dbReference type="SMART" id="SM00091">
    <property type="entry name" value="PAS"/>
    <property type="match status" value="4"/>
</dbReference>
<keyword evidence="5" id="KW-0418">Kinase</keyword>
<accession>A0ABP7R680</accession>
<dbReference type="InterPro" id="IPR036890">
    <property type="entry name" value="HATPase_C_sf"/>
</dbReference>
<dbReference type="Proteomes" id="UP001501556">
    <property type="component" value="Unassembled WGS sequence"/>
</dbReference>
<dbReference type="EC" id="2.7.13.3" evidence="2"/>
<dbReference type="PROSITE" id="PS50113">
    <property type="entry name" value="PAC"/>
    <property type="match status" value="1"/>
</dbReference>
<dbReference type="RefSeq" id="WP_345127602.1">
    <property type="nucleotide sequence ID" value="NZ_BAABDI010000053.1"/>
</dbReference>
<keyword evidence="6" id="KW-0175">Coiled coil</keyword>
<feature type="coiled-coil region" evidence="6">
    <location>
        <begin position="582"/>
        <end position="616"/>
    </location>
</feature>
<dbReference type="SUPFAM" id="SSF55874">
    <property type="entry name" value="ATPase domain of HSP90 chaperone/DNA topoisomerase II/histidine kinase"/>
    <property type="match status" value="1"/>
</dbReference>
<evidence type="ECO:0000256" key="5">
    <source>
        <dbReference type="ARBA" id="ARBA00022777"/>
    </source>
</evidence>
<dbReference type="InterPro" id="IPR003594">
    <property type="entry name" value="HATPase_dom"/>
</dbReference>
<dbReference type="InterPro" id="IPR013656">
    <property type="entry name" value="PAS_4"/>
</dbReference>
<dbReference type="Pfam" id="PF02518">
    <property type="entry name" value="HATPase_c"/>
    <property type="match status" value="1"/>
</dbReference>
<evidence type="ECO:0000256" key="2">
    <source>
        <dbReference type="ARBA" id="ARBA00012438"/>
    </source>
</evidence>
<dbReference type="InterPro" id="IPR052162">
    <property type="entry name" value="Sensor_kinase/Photoreceptor"/>
</dbReference>
<name>A0ABP7R680_9BACT</name>
<dbReference type="SMART" id="SM00387">
    <property type="entry name" value="HATPase_c"/>
    <property type="match status" value="1"/>
</dbReference>
<reference evidence="11" key="1">
    <citation type="journal article" date="2019" name="Int. J. Syst. Evol. Microbiol.">
        <title>The Global Catalogue of Microorganisms (GCM) 10K type strain sequencing project: providing services to taxonomists for standard genome sequencing and annotation.</title>
        <authorList>
            <consortium name="The Broad Institute Genomics Platform"/>
            <consortium name="The Broad Institute Genome Sequencing Center for Infectious Disease"/>
            <person name="Wu L."/>
            <person name="Ma J."/>
        </authorList>
    </citation>
    <scope>NUCLEOTIDE SEQUENCE [LARGE SCALE GENOMIC DNA]</scope>
    <source>
        <strain evidence="11">JCM 17217</strain>
    </source>
</reference>
<dbReference type="InterPro" id="IPR000014">
    <property type="entry name" value="PAS"/>
</dbReference>
<keyword evidence="4" id="KW-0808">Transferase</keyword>
<dbReference type="PROSITE" id="PS50112">
    <property type="entry name" value="PAS"/>
    <property type="match status" value="1"/>
</dbReference>
<dbReference type="Gene3D" id="3.30.450.20">
    <property type="entry name" value="PAS domain"/>
    <property type="match status" value="4"/>
</dbReference>
<keyword evidence="11" id="KW-1185">Reference proteome</keyword>